<keyword evidence="3" id="KW-1185">Reference proteome</keyword>
<evidence type="ECO:0000313" key="3">
    <source>
        <dbReference type="Proteomes" id="UP000266841"/>
    </source>
</evidence>
<reference evidence="2 3" key="1">
    <citation type="journal article" date="2012" name="Genome Biol.">
        <title>Genome and low-iron response of an oceanic diatom adapted to chronic iron limitation.</title>
        <authorList>
            <person name="Lommer M."/>
            <person name="Specht M."/>
            <person name="Roy A.S."/>
            <person name="Kraemer L."/>
            <person name="Andreson R."/>
            <person name="Gutowska M.A."/>
            <person name="Wolf J."/>
            <person name="Bergner S.V."/>
            <person name="Schilhabel M.B."/>
            <person name="Klostermeier U.C."/>
            <person name="Beiko R.G."/>
            <person name="Rosenstiel P."/>
            <person name="Hippler M."/>
            <person name="Laroche J."/>
        </authorList>
    </citation>
    <scope>NUCLEOTIDE SEQUENCE [LARGE SCALE GENOMIC DNA]</scope>
    <source>
        <strain evidence="2 3">CCMP1005</strain>
    </source>
</reference>
<evidence type="ECO:0000256" key="1">
    <source>
        <dbReference type="SAM" id="MobiDB-lite"/>
    </source>
</evidence>
<protein>
    <submittedName>
        <fullName evidence="2">Uncharacterized protein</fullName>
    </submittedName>
</protein>
<sequence length="338" mass="36409">MDARGARESMDAAKQSVSTARKWAESSAASLERARKRLAEIRDEVDRCERQASDASNSLQEAQRYLKDLEKRYEVIDVDEETPQQRKKQRLSHDGETPIAPPALPEESADEGLVLRQSMSGLAAAAQAGGSDEPDDLGGAGNRRQQLMASGHERPKEDVCHVCFELIELPINKCSAATVQAAAAAPPPPLEAGQLVVLTGLSRGVMNGTVGEVLAALGGDRWEVRVAAAGPDGGGPRRSVSVRSRNLAPKPIEAGERVRLRSDEFNGMTGHVLVNSWDVAVAGRVKMSGVQTGREPERAFDARPDWYCRRTRWSGRGGMSTLVNGGAVAADGQQRQLR</sequence>
<evidence type="ECO:0000313" key="2">
    <source>
        <dbReference type="EMBL" id="EJK49379.1"/>
    </source>
</evidence>
<dbReference type="Proteomes" id="UP000266841">
    <property type="component" value="Unassembled WGS sequence"/>
</dbReference>
<gene>
    <name evidence="2" type="ORF">THAOC_31751</name>
</gene>
<comment type="caution">
    <text evidence="2">The sequence shown here is derived from an EMBL/GenBank/DDBJ whole genome shotgun (WGS) entry which is preliminary data.</text>
</comment>
<feature type="region of interest" description="Disordered" evidence="1">
    <location>
        <begin position="73"/>
        <end position="105"/>
    </location>
</feature>
<feature type="region of interest" description="Disordered" evidence="1">
    <location>
        <begin position="124"/>
        <end position="154"/>
    </location>
</feature>
<feature type="region of interest" description="Disordered" evidence="1">
    <location>
        <begin position="1"/>
        <end position="29"/>
    </location>
</feature>
<name>K0RAN0_THAOC</name>
<feature type="compositionally biased region" description="Basic and acidic residues" evidence="1">
    <location>
        <begin position="1"/>
        <end position="11"/>
    </location>
</feature>
<organism evidence="2 3">
    <name type="scientific">Thalassiosira oceanica</name>
    <name type="common">Marine diatom</name>
    <dbReference type="NCBI Taxonomy" id="159749"/>
    <lineage>
        <taxon>Eukaryota</taxon>
        <taxon>Sar</taxon>
        <taxon>Stramenopiles</taxon>
        <taxon>Ochrophyta</taxon>
        <taxon>Bacillariophyta</taxon>
        <taxon>Coscinodiscophyceae</taxon>
        <taxon>Thalassiosirophycidae</taxon>
        <taxon>Thalassiosirales</taxon>
        <taxon>Thalassiosiraceae</taxon>
        <taxon>Thalassiosira</taxon>
    </lineage>
</organism>
<dbReference type="AlphaFoldDB" id="K0RAN0"/>
<accession>K0RAN0</accession>
<dbReference type="EMBL" id="AGNL01044859">
    <property type="protein sequence ID" value="EJK49379.1"/>
    <property type="molecule type" value="Genomic_DNA"/>
</dbReference>
<proteinExistence type="predicted"/>
<feature type="non-terminal residue" evidence="2">
    <location>
        <position position="338"/>
    </location>
</feature>